<dbReference type="SMART" id="SM00709">
    <property type="entry name" value="Zpr1"/>
    <property type="match status" value="2"/>
</dbReference>
<keyword evidence="2" id="KW-0479">Metal-binding</keyword>
<dbReference type="FunFam" id="2.60.120.1040:FF:000003">
    <property type="entry name" value="Zinc finger protein zpr1"/>
    <property type="match status" value="1"/>
</dbReference>
<feature type="region of interest" description="Disordered" evidence="5">
    <location>
        <begin position="156"/>
        <end position="180"/>
    </location>
</feature>
<dbReference type="Pfam" id="PF22794">
    <property type="entry name" value="jr-ZPR1"/>
    <property type="match status" value="2"/>
</dbReference>
<evidence type="ECO:0000313" key="8">
    <source>
        <dbReference type="Proteomes" id="UP000275408"/>
    </source>
</evidence>
<gene>
    <name evidence="7" type="ORF">pdam_00024136</name>
</gene>
<reference evidence="7 8" key="1">
    <citation type="journal article" date="2018" name="Sci. Rep.">
        <title>Comparative analysis of the Pocillopora damicornis genome highlights role of immune system in coral evolution.</title>
        <authorList>
            <person name="Cunning R."/>
            <person name="Bay R.A."/>
            <person name="Gillette P."/>
            <person name="Baker A.C."/>
            <person name="Traylor-Knowles N."/>
        </authorList>
    </citation>
    <scope>NUCLEOTIDE SEQUENCE [LARGE SCALE GENOMIC DNA]</scope>
    <source>
        <strain evidence="7">RSMAS</strain>
        <tissue evidence="7">Whole animal</tissue>
    </source>
</reference>
<comment type="caution">
    <text evidence="7">The sequence shown here is derived from an EMBL/GenBank/DDBJ whole genome shotgun (WGS) entry which is preliminary data.</text>
</comment>
<dbReference type="PANTHER" id="PTHR10876:SF0">
    <property type="entry name" value="ZINC FINGER PROTEIN ZPR1"/>
    <property type="match status" value="1"/>
</dbReference>
<dbReference type="FunFam" id="2.60.120.1040:FF:000001">
    <property type="entry name" value="Zinc finger protein ZPR1"/>
    <property type="match status" value="1"/>
</dbReference>
<evidence type="ECO:0000259" key="6">
    <source>
        <dbReference type="SMART" id="SM00709"/>
    </source>
</evidence>
<feature type="domain" description="Zinc finger ZPR1-type" evidence="6">
    <location>
        <begin position="26"/>
        <end position="130"/>
    </location>
</feature>
<keyword evidence="4" id="KW-0862">Zinc</keyword>
<evidence type="ECO:0000256" key="4">
    <source>
        <dbReference type="ARBA" id="ARBA00022833"/>
    </source>
</evidence>
<organism evidence="7 8">
    <name type="scientific">Pocillopora damicornis</name>
    <name type="common">Cauliflower coral</name>
    <name type="synonym">Millepora damicornis</name>
    <dbReference type="NCBI Taxonomy" id="46731"/>
    <lineage>
        <taxon>Eukaryota</taxon>
        <taxon>Metazoa</taxon>
        <taxon>Cnidaria</taxon>
        <taxon>Anthozoa</taxon>
        <taxon>Hexacorallia</taxon>
        <taxon>Scleractinia</taxon>
        <taxon>Astrocoeniina</taxon>
        <taxon>Pocilloporidae</taxon>
        <taxon>Pocillopora</taxon>
    </lineage>
</organism>
<dbReference type="GO" id="GO:0008270">
    <property type="term" value="F:zinc ion binding"/>
    <property type="evidence" value="ECO:0007669"/>
    <property type="project" value="UniProtKB-KW"/>
</dbReference>
<evidence type="ECO:0000256" key="2">
    <source>
        <dbReference type="ARBA" id="ARBA00022723"/>
    </source>
</evidence>
<dbReference type="EMBL" id="RCHS01004097">
    <property type="protein sequence ID" value="RMX37555.1"/>
    <property type="molecule type" value="Genomic_DNA"/>
</dbReference>
<dbReference type="NCBIfam" id="TIGR00310">
    <property type="entry name" value="ZPR1_znf"/>
    <property type="match status" value="1"/>
</dbReference>
<keyword evidence="3" id="KW-0863">Zinc-finger</keyword>
<evidence type="ECO:0000256" key="1">
    <source>
        <dbReference type="ARBA" id="ARBA00008354"/>
    </source>
</evidence>
<evidence type="ECO:0000313" key="7">
    <source>
        <dbReference type="EMBL" id="RMX37555.1"/>
    </source>
</evidence>
<dbReference type="InterPro" id="IPR040141">
    <property type="entry name" value="ZPR1"/>
</dbReference>
<evidence type="ECO:0000256" key="5">
    <source>
        <dbReference type="SAM" id="MobiDB-lite"/>
    </source>
</evidence>
<proteinExistence type="inferred from homology"/>
<feature type="region of interest" description="Disordered" evidence="5">
    <location>
        <begin position="303"/>
        <end position="328"/>
    </location>
</feature>
<dbReference type="InterPro" id="IPR004457">
    <property type="entry name" value="Znf_ZPR1"/>
</dbReference>
<dbReference type="OrthoDB" id="308464at2759"/>
<dbReference type="GO" id="GO:0005634">
    <property type="term" value="C:nucleus"/>
    <property type="evidence" value="ECO:0007669"/>
    <property type="project" value="TreeGrafter"/>
</dbReference>
<dbReference type="PANTHER" id="PTHR10876">
    <property type="entry name" value="ZINC FINGER PROTEIN ZPR1"/>
    <property type="match status" value="1"/>
</dbReference>
<dbReference type="AlphaFoldDB" id="A0A3M6T816"/>
<dbReference type="InterPro" id="IPR056180">
    <property type="entry name" value="ZPR1_jr_dom"/>
</dbReference>
<dbReference type="STRING" id="46731.A0A3M6T816"/>
<feature type="domain" description="Zinc finger ZPR1-type" evidence="6">
    <location>
        <begin position="151"/>
        <end position="287"/>
    </location>
</feature>
<dbReference type="InterPro" id="IPR042451">
    <property type="entry name" value="ZPR1_A/B_dom"/>
</dbReference>
<comment type="similarity">
    <text evidence="1">Belongs to the ZPR1 family.</text>
</comment>
<name>A0A3M6T816_POCDA</name>
<sequence length="328" mass="36903">MEEKTNELLFKDIDADDEPQTNAVESLCMNCHENDLNRQVVKSDSASFTIPELEFESPAFSQKGELTTIEGLLGRAITALEQDQPVRRIMDLDNAVKIDDFVAQLTKCRDGNRKFTLHLDDSSGNSFIENPHAPKEDPQMTMVYYRRNAEQNAQLGLQPASQTEEKQEEEEAGMEPHGTRLTLRITDPLDLNRDLLKSETCEVYMPSLDFHIAAGTLGGRFTTLEGLLCNIKDQLKSLNPFGFGDSPAEFSAKMKTFITNLDKVINGEEMNVLITLDDPAGNSYIQNLYAPDPDPELEIVHYPRTKEQEDDLGISDMKTEGYEEDNQS</sequence>
<accession>A0A3M6T816</accession>
<evidence type="ECO:0000256" key="3">
    <source>
        <dbReference type="ARBA" id="ARBA00022771"/>
    </source>
</evidence>
<dbReference type="Gene3D" id="2.60.120.1040">
    <property type="entry name" value="ZPR1, A/B domain"/>
    <property type="match status" value="2"/>
</dbReference>
<keyword evidence="8" id="KW-1185">Reference proteome</keyword>
<protein>
    <recommendedName>
        <fullName evidence="6">Zinc finger ZPR1-type domain-containing protein</fullName>
    </recommendedName>
</protein>
<dbReference type="Proteomes" id="UP000275408">
    <property type="component" value="Unassembled WGS sequence"/>
</dbReference>